<dbReference type="SUPFAM" id="SSF57016">
    <property type="entry name" value="Plant lectins/antimicrobial peptides"/>
    <property type="match status" value="1"/>
</dbReference>
<dbReference type="InterPro" id="IPR036861">
    <property type="entry name" value="Endochitinase-like_sf"/>
</dbReference>
<dbReference type="Gene3D" id="3.30.60.10">
    <property type="entry name" value="Endochitinase-like"/>
    <property type="match status" value="1"/>
</dbReference>
<evidence type="ECO:0000256" key="6">
    <source>
        <dbReference type="ARBA" id="ARBA00023295"/>
    </source>
</evidence>
<dbReference type="InterPro" id="IPR036779">
    <property type="entry name" value="LysM_dom_sf"/>
</dbReference>
<feature type="domain" description="LysM" evidence="12">
    <location>
        <begin position="90"/>
        <end position="140"/>
    </location>
</feature>
<dbReference type="Proteomes" id="UP000623467">
    <property type="component" value="Unassembled WGS sequence"/>
</dbReference>
<evidence type="ECO:0000256" key="2">
    <source>
        <dbReference type="ARBA" id="ARBA00022669"/>
    </source>
</evidence>
<evidence type="ECO:0000256" key="7">
    <source>
        <dbReference type="ARBA" id="ARBA00023326"/>
    </source>
</evidence>
<keyword evidence="15" id="KW-1185">Reference proteome</keyword>
<evidence type="ECO:0000259" key="12">
    <source>
        <dbReference type="PROSITE" id="PS51782"/>
    </source>
</evidence>
<dbReference type="InterPro" id="IPR001579">
    <property type="entry name" value="Glyco_hydro_18_chit_AS"/>
</dbReference>
<feature type="disulfide bond" evidence="8">
    <location>
        <begin position="166"/>
        <end position="178"/>
    </location>
</feature>
<dbReference type="InterPro" id="IPR017853">
    <property type="entry name" value="GH"/>
</dbReference>
<dbReference type="CDD" id="cd00598">
    <property type="entry name" value="GH18_chitinase-like"/>
    <property type="match status" value="1"/>
</dbReference>
<dbReference type="OrthoDB" id="73875at2759"/>
<feature type="domain" description="GH18" evidence="13">
    <location>
        <begin position="571"/>
        <end position="909"/>
    </location>
</feature>
<keyword evidence="4" id="KW-0146">Chitin degradation</keyword>
<dbReference type="SUPFAM" id="SSF54106">
    <property type="entry name" value="LysM domain"/>
    <property type="match status" value="1"/>
</dbReference>
<dbReference type="PROSITE" id="PS51782">
    <property type="entry name" value="LYSM"/>
    <property type="match status" value="2"/>
</dbReference>
<dbReference type="PROSITE" id="PS01095">
    <property type="entry name" value="GH18_1"/>
    <property type="match status" value="1"/>
</dbReference>
<keyword evidence="5" id="KW-0119">Carbohydrate metabolism</keyword>
<feature type="domain" description="Chitin-binding type-1" evidence="11">
    <location>
        <begin position="153"/>
        <end position="199"/>
    </location>
</feature>
<organism evidence="14 15">
    <name type="scientific">Mycena sanguinolenta</name>
    <dbReference type="NCBI Taxonomy" id="230812"/>
    <lineage>
        <taxon>Eukaryota</taxon>
        <taxon>Fungi</taxon>
        <taxon>Dikarya</taxon>
        <taxon>Basidiomycota</taxon>
        <taxon>Agaricomycotina</taxon>
        <taxon>Agaricomycetes</taxon>
        <taxon>Agaricomycetidae</taxon>
        <taxon>Agaricales</taxon>
        <taxon>Marasmiineae</taxon>
        <taxon>Mycenaceae</taxon>
        <taxon>Mycena</taxon>
    </lineage>
</organism>
<comment type="caution">
    <text evidence="14">The sequence shown here is derived from an EMBL/GenBank/DDBJ whole genome shotgun (WGS) entry which is preliminary data.</text>
</comment>
<evidence type="ECO:0000256" key="1">
    <source>
        <dbReference type="ARBA" id="ARBA00000822"/>
    </source>
</evidence>
<dbReference type="PROSITE" id="PS00026">
    <property type="entry name" value="CHIT_BIND_I_1"/>
    <property type="match status" value="1"/>
</dbReference>
<dbReference type="InterPro" id="IPR018371">
    <property type="entry name" value="Chitin-binding_1_CS"/>
</dbReference>
<dbReference type="Gene3D" id="3.10.50.10">
    <property type="match status" value="1"/>
</dbReference>
<dbReference type="InterPro" id="IPR018392">
    <property type="entry name" value="LysM"/>
</dbReference>
<feature type="disulfide bond" evidence="8">
    <location>
        <begin position="193"/>
        <end position="197"/>
    </location>
</feature>
<dbReference type="GO" id="GO:0000272">
    <property type="term" value="P:polysaccharide catabolic process"/>
    <property type="evidence" value="ECO:0007669"/>
    <property type="project" value="UniProtKB-KW"/>
</dbReference>
<feature type="domain" description="LysM" evidence="12">
    <location>
        <begin position="28"/>
        <end position="72"/>
    </location>
</feature>
<dbReference type="CDD" id="cd00035">
    <property type="entry name" value="ChtBD1"/>
    <property type="match status" value="1"/>
</dbReference>
<evidence type="ECO:0000259" key="11">
    <source>
        <dbReference type="PROSITE" id="PS50941"/>
    </source>
</evidence>
<gene>
    <name evidence="14" type="ORF">MSAN_00861600</name>
</gene>
<comment type="caution">
    <text evidence="8">Lacks conserved residue(s) required for the propagation of feature annotation.</text>
</comment>
<keyword evidence="10" id="KW-0732">Signal</keyword>
<dbReference type="EMBL" id="JACAZH010000005">
    <property type="protein sequence ID" value="KAF7367964.1"/>
    <property type="molecule type" value="Genomic_DNA"/>
</dbReference>
<dbReference type="InterPro" id="IPR011583">
    <property type="entry name" value="Chitinase_II/V-like_cat"/>
</dbReference>
<evidence type="ECO:0000256" key="5">
    <source>
        <dbReference type="ARBA" id="ARBA00023277"/>
    </source>
</evidence>
<dbReference type="SUPFAM" id="SSF51445">
    <property type="entry name" value="(Trans)glycosidases"/>
    <property type="match status" value="2"/>
</dbReference>
<evidence type="ECO:0000256" key="10">
    <source>
        <dbReference type="SAM" id="SignalP"/>
    </source>
</evidence>
<reference evidence="14" key="1">
    <citation type="submission" date="2020-05" db="EMBL/GenBank/DDBJ databases">
        <title>Mycena genomes resolve the evolution of fungal bioluminescence.</title>
        <authorList>
            <person name="Tsai I.J."/>
        </authorList>
    </citation>
    <scope>NUCLEOTIDE SEQUENCE</scope>
    <source>
        <strain evidence="14">160909Yilan</strain>
    </source>
</reference>
<feature type="signal peptide" evidence="10">
    <location>
        <begin position="1"/>
        <end position="24"/>
    </location>
</feature>
<dbReference type="PROSITE" id="PS50941">
    <property type="entry name" value="CHIT_BIND_I_2"/>
    <property type="match status" value="1"/>
</dbReference>
<dbReference type="Gene3D" id="3.20.20.80">
    <property type="entry name" value="Glycosidases"/>
    <property type="match status" value="2"/>
</dbReference>
<evidence type="ECO:0000256" key="8">
    <source>
        <dbReference type="PROSITE-ProRule" id="PRU00261"/>
    </source>
</evidence>
<dbReference type="GO" id="GO:0008843">
    <property type="term" value="F:endochitinase activity"/>
    <property type="evidence" value="ECO:0007669"/>
    <property type="project" value="UniProtKB-EC"/>
</dbReference>
<dbReference type="InterPro" id="IPR053214">
    <property type="entry name" value="LysM12-like"/>
</dbReference>
<name>A0A8H6YZ61_9AGAR</name>
<evidence type="ECO:0000256" key="9">
    <source>
        <dbReference type="RuleBase" id="RU000489"/>
    </source>
</evidence>
<dbReference type="InterPro" id="IPR029070">
    <property type="entry name" value="Chitinase_insertion_sf"/>
</dbReference>
<feature type="disulfide bond" evidence="8">
    <location>
        <begin position="171"/>
        <end position="185"/>
    </location>
</feature>
<dbReference type="SUPFAM" id="SSF54556">
    <property type="entry name" value="Chitinase insertion domain"/>
    <property type="match status" value="1"/>
</dbReference>
<dbReference type="PANTHER" id="PTHR47700:SF2">
    <property type="entry name" value="CHITINASE"/>
    <property type="match status" value="1"/>
</dbReference>
<dbReference type="PROSITE" id="PS51910">
    <property type="entry name" value="GH18_2"/>
    <property type="match status" value="2"/>
</dbReference>
<keyword evidence="6 9" id="KW-0326">Glycosidase</keyword>
<comment type="catalytic activity">
    <reaction evidence="1">
        <text>Random endo-hydrolysis of N-acetyl-beta-D-glucosaminide (1-&gt;4)-beta-linkages in chitin and chitodextrins.</text>
        <dbReference type="EC" id="3.2.1.14"/>
    </reaction>
</comment>
<proteinExistence type="predicted"/>
<dbReference type="SMART" id="SM00270">
    <property type="entry name" value="ChtBD1"/>
    <property type="match status" value="1"/>
</dbReference>
<evidence type="ECO:0000256" key="4">
    <source>
        <dbReference type="ARBA" id="ARBA00023024"/>
    </source>
</evidence>
<dbReference type="GO" id="GO:0006032">
    <property type="term" value="P:chitin catabolic process"/>
    <property type="evidence" value="ECO:0007669"/>
    <property type="project" value="UniProtKB-KW"/>
</dbReference>
<keyword evidence="7" id="KW-0624">Polysaccharide degradation</keyword>
<dbReference type="Gene3D" id="3.10.350.10">
    <property type="entry name" value="LysM domain"/>
    <property type="match status" value="2"/>
</dbReference>
<accession>A0A8H6YZ61</accession>
<keyword evidence="2 8" id="KW-0147">Chitin-binding</keyword>
<dbReference type="Pfam" id="PF00704">
    <property type="entry name" value="Glyco_hydro_18"/>
    <property type="match status" value="2"/>
</dbReference>
<protein>
    <submittedName>
        <fullName evidence="14">Glycoside hydrolase family 18 protein</fullName>
    </submittedName>
</protein>
<dbReference type="InterPro" id="IPR001002">
    <property type="entry name" value="Chitin-bd_1"/>
</dbReference>
<keyword evidence="3 9" id="KW-0378">Hydrolase</keyword>
<feature type="domain" description="GH18" evidence="13">
    <location>
        <begin position="211"/>
        <end position="564"/>
    </location>
</feature>
<dbReference type="GO" id="GO:0008061">
    <property type="term" value="F:chitin binding"/>
    <property type="evidence" value="ECO:0007669"/>
    <property type="project" value="UniProtKB-UniRule"/>
</dbReference>
<feature type="chain" id="PRO_5034970614" evidence="10">
    <location>
        <begin position="25"/>
        <end position="1323"/>
    </location>
</feature>
<evidence type="ECO:0000313" key="14">
    <source>
        <dbReference type="EMBL" id="KAF7367964.1"/>
    </source>
</evidence>
<evidence type="ECO:0000256" key="3">
    <source>
        <dbReference type="ARBA" id="ARBA00022801"/>
    </source>
</evidence>
<sequence>MVSFTSTTLLTVTLGLGILGSAAAADCTTHTVVSGDTCASIASAAGISVSQLESFNPNADCTDLQLDEKLCVSSGSLPGAPGPSANGTCFEHFVVRNETCASIAAANSITVTQLENFNNNTWKWKGCSPGDLDIGEVICVSSGTPPPIPIDPNQQCGPQTVGNVTCPLNACCSAFGFCGLTDQFCSTTGQNPCQTNCFQPTVPSCPKNTLKRKIGYYQGGAMSRTAGCDPVSPLQLDLTGYTHVHYAFATISTDYELQIAQADVTPLTDLVQRKNAYSGLKVLIAVGGWDFSEDGDTRDLWSLMVGSSANRATFIKSILAFLELMSLDGIDIDFEYPGAIERDAPATDTPDLTAFFSELRTALPSQYLISIATPAGYWFLKGFEIDKIVGNVTYINMMSYDYHGPWDTNVTDQAPVTNPHTSLLDMEASVELYVRAGIDLSIVNLGLAHYGRSYHLVNAGCTGYNCTMVGGGAPGVCTQASGILAQFEIETMMANGNKPNLDDASQTYWFDTSAGDLITFDQNDTLTKKITWAQQSCFGGTFEWSLDLVTPSDLHPVKPSIPPKNCKAAPKVVGYYFGSAASRSCLPWGPNVTDSSTYTHIIYGFASVAADGTVSLTTTQTSEIQQVMSMKDAEPDLKVMLGVGGWGFGADASGFIAAVGAPGTQSTFASTAAALVAELGIDGVDIEWPTCPSGTCVSAANFASLVSATKSSLGTQLLVSVHLPIDFWSLPDYTDGLVTVAGYAEWISLITTYANPAVVGGDDPNSINWIEQSLTLATKSTTLVPSSMFLFGIPFFSRPLGSSKLQSSCLASGDLGQGTYGYYAVNSIINGFNYDTDEWSDYSVDQDNFYNVLALSDGSTMYSDSQWSIPNRVASSIQNCMGGVVVFSLDQDNQASELTNAIYGPGGYIPSVDKIASGLNIGNAIGGNGFVDNGPYDTYSAALAASYPWLTAQDSYRVLLLGALQVQNQVANQLKSYLTAPELSSDNFTLYKTWEGKAVDLQIANMTGWGNQYFTCTEGGSTTIHCPGYINLDDTPANPSPHITKYATVQWTLTDHDGFKALLNSSLGLDLDTLVSGGSFEVSRDDDSCTGSKPPPPCKGCDIVVEGPVATSSTGNVSVSAALSSLTPNATMLSANSSTTSNSSITSRSVLRRDDDPLNVPSDCETTWQGLYLINTETFFKNPVDIINGFVGNTATALSQYQLLALRNGTSTTTLMSLLQATLTSISVGNDTIGSIQSYISQTKLDEQEQAAAEAESRSSAISTFTNIGLMLLSFIPGVGDIVDLAAGGVDIFSAISDVVDIASIAKKYRRRLEHLQVIRRAF</sequence>
<dbReference type="InterPro" id="IPR001223">
    <property type="entry name" value="Glyco_hydro18_cat"/>
</dbReference>
<dbReference type="CDD" id="cd00118">
    <property type="entry name" value="LysM"/>
    <property type="match status" value="2"/>
</dbReference>
<dbReference type="PANTHER" id="PTHR47700">
    <property type="entry name" value="V CHITINASE, PUTATIVE (AFU_ORTHOLOGUE AFUA_6G13720)-RELATED"/>
    <property type="match status" value="1"/>
</dbReference>
<keyword evidence="8" id="KW-1015">Disulfide bond</keyword>
<dbReference type="SMART" id="SM00636">
    <property type="entry name" value="Glyco_18"/>
    <property type="match status" value="2"/>
</dbReference>
<dbReference type="Pfam" id="PF01476">
    <property type="entry name" value="LysM"/>
    <property type="match status" value="2"/>
</dbReference>
<dbReference type="SMART" id="SM00257">
    <property type="entry name" value="LysM"/>
    <property type="match status" value="2"/>
</dbReference>
<evidence type="ECO:0000259" key="13">
    <source>
        <dbReference type="PROSITE" id="PS51910"/>
    </source>
</evidence>
<dbReference type="Pfam" id="PF00187">
    <property type="entry name" value="Chitin_bind_1"/>
    <property type="match status" value="1"/>
</dbReference>
<evidence type="ECO:0000313" key="15">
    <source>
        <dbReference type="Proteomes" id="UP000623467"/>
    </source>
</evidence>